<proteinExistence type="predicted"/>
<comment type="caution">
    <text evidence="1">The sequence shown here is derived from an EMBL/GenBank/DDBJ whole genome shotgun (WGS) entry which is preliminary data.</text>
</comment>
<protein>
    <submittedName>
        <fullName evidence="1">Uncharacterized protein</fullName>
    </submittedName>
</protein>
<reference evidence="1 2" key="1">
    <citation type="submission" date="2015-12" db="EMBL/GenBank/DDBJ databases">
        <title>Draft genome sequence of Moniliophthora roreri, the causal agent of frosty pod rot of cacao.</title>
        <authorList>
            <person name="Aime M.C."/>
            <person name="Diaz-Valderrama J.R."/>
            <person name="Kijpornyongpan T."/>
            <person name="Phillips-Mora W."/>
        </authorList>
    </citation>
    <scope>NUCLEOTIDE SEQUENCE [LARGE SCALE GENOMIC DNA]</scope>
    <source>
        <strain evidence="1 2">MCA 2952</strain>
    </source>
</reference>
<name>A0A0W0FRS8_MONRR</name>
<sequence>MSIQGSSHLAIEHSQLAYVGKDQHNTHVQGDLVQYFGREESWERTIWDEYRNIPTYGIHLKRSIGETLVKRWDQRKWRHLNACCKISIASISGEDKDSEFLYILYTGPDAFKAFQQDFEQFSCIKDINCIQLYGYNQGTKFPALVFHNTPVPVSHILEQNQFSPLLHTYIQHQSAVAQISSSNLDVRELWLDPRTGQLSRGLLVSWSLAWGTLAHGLNSNSTSNNPTPLSLQTYSDSTAVFNYLIQTLTASNILKGIIWSNRMTLRAIANKDIASVLSSLPGTIYNRTYHKIIARWPGDRKKWYFKLEGQWKIPDAMWESKVDMDNGLIRFTVLPLDIQDLQNQQFWLFYDLFGEWDEFAKSWLSQAHSVFSQLGICKNKWKKYAIMLRFWLVLEGQKRHLTQNNGDIPANKPLYLFILPVPRPSDSETIWNSWVTGSKYFWSFNSSGNQEVSEDLELSFFSSRIMVRHVWWDHSAYNAIQQLHVSKGFDPKTLSLPQSLEFSILKVAGDEERFEELQDAESLSEATAGSSGPVIESQVFTQSGSESREQSIMLMANRSYAVNASEANEAISDVVAPPTPDANINIGSPTVESDAGIKASKLLKPLERNKV</sequence>
<accession>A0A0W0FRS8</accession>
<dbReference type="EMBL" id="LATX01001716">
    <property type="protein sequence ID" value="KTB38950.1"/>
    <property type="molecule type" value="Genomic_DNA"/>
</dbReference>
<gene>
    <name evidence="1" type="ORF">WG66_8459</name>
</gene>
<dbReference type="Proteomes" id="UP000054988">
    <property type="component" value="Unassembled WGS sequence"/>
</dbReference>
<dbReference type="AlphaFoldDB" id="A0A0W0FRS8"/>
<evidence type="ECO:0000313" key="1">
    <source>
        <dbReference type="EMBL" id="KTB38950.1"/>
    </source>
</evidence>
<organism evidence="1 2">
    <name type="scientific">Moniliophthora roreri</name>
    <name type="common">Frosty pod rot fungus</name>
    <name type="synonym">Monilia roreri</name>
    <dbReference type="NCBI Taxonomy" id="221103"/>
    <lineage>
        <taxon>Eukaryota</taxon>
        <taxon>Fungi</taxon>
        <taxon>Dikarya</taxon>
        <taxon>Basidiomycota</taxon>
        <taxon>Agaricomycotina</taxon>
        <taxon>Agaricomycetes</taxon>
        <taxon>Agaricomycetidae</taxon>
        <taxon>Agaricales</taxon>
        <taxon>Marasmiineae</taxon>
        <taxon>Marasmiaceae</taxon>
        <taxon>Moniliophthora</taxon>
    </lineage>
</organism>
<evidence type="ECO:0000313" key="2">
    <source>
        <dbReference type="Proteomes" id="UP000054988"/>
    </source>
</evidence>